<dbReference type="Proteomes" id="UP001596074">
    <property type="component" value="Unassembled WGS sequence"/>
</dbReference>
<protein>
    <submittedName>
        <fullName evidence="4">ATP-binding protein</fullName>
    </submittedName>
</protein>
<keyword evidence="2 4" id="KW-0067">ATP-binding</keyword>
<dbReference type="Gene3D" id="1.10.10.10">
    <property type="entry name" value="Winged helix-like DNA-binding domain superfamily/Winged helix DNA-binding domain"/>
    <property type="match status" value="1"/>
</dbReference>
<name>A0ABW1AA09_9ACTN</name>
<dbReference type="GO" id="GO:0005524">
    <property type="term" value="F:ATP binding"/>
    <property type="evidence" value="ECO:0007669"/>
    <property type="project" value="UniProtKB-KW"/>
</dbReference>
<proteinExistence type="predicted"/>
<evidence type="ECO:0000256" key="1">
    <source>
        <dbReference type="ARBA" id="ARBA00022741"/>
    </source>
</evidence>
<dbReference type="SUPFAM" id="SSF52540">
    <property type="entry name" value="P-loop containing nucleoside triphosphate hydrolases"/>
    <property type="match status" value="1"/>
</dbReference>
<dbReference type="PROSITE" id="PS50043">
    <property type="entry name" value="HTH_LUXR_2"/>
    <property type="match status" value="1"/>
</dbReference>
<dbReference type="InterPro" id="IPR036388">
    <property type="entry name" value="WH-like_DNA-bd_sf"/>
</dbReference>
<keyword evidence="5" id="KW-1185">Reference proteome</keyword>
<dbReference type="RefSeq" id="WP_378287291.1">
    <property type="nucleotide sequence ID" value="NZ_JBHSON010000068.1"/>
</dbReference>
<accession>A0ABW1AA09</accession>
<evidence type="ECO:0000313" key="4">
    <source>
        <dbReference type="EMBL" id="MFC5751382.1"/>
    </source>
</evidence>
<dbReference type="PANTHER" id="PTHR16305:SF35">
    <property type="entry name" value="TRANSCRIPTIONAL ACTIVATOR DOMAIN"/>
    <property type="match status" value="1"/>
</dbReference>
<dbReference type="Pfam" id="PF13191">
    <property type="entry name" value="AAA_16"/>
    <property type="match status" value="1"/>
</dbReference>
<evidence type="ECO:0000256" key="2">
    <source>
        <dbReference type="ARBA" id="ARBA00022840"/>
    </source>
</evidence>
<dbReference type="InterPro" id="IPR041664">
    <property type="entry name" value="AAA_16"/>
</dbReference>
<reference evidence="5" key="1">
    <citation type="journal article" date="2019" name="Int. J. Syst. Evol. Microbiol.">
        <title>The Global Catalogue of Microorganisms (GCM) 10K type strain sequencing project: providing services to taxonomists for standard genome sequencing and annotation.</title>
        <authorList>
            <consortium name="The Broad Institute Genomics Platform"/>
            <consortium name="The Broad Institute Genome Sequencing Center for Infectious Disease"/>
            <person name="Wu L."/>
            <person name="Ma J."/>
        </authorList>
    </citation>
    <scope>NUCLEOTIDE SEQUENCE [LARGE SCALE GENOMIC DNA]</scope>
    <source>
        <strain evidence="5">KCTC 42087</strain>
    </source>
</reference>
<dbReference type="InterPro" id="IPR016032">
    <property type="entry name" value="Sig_transdc_resp-reg_C-effctor"/>
</dbReference>
<organism evidence="4 5">
    <name type="scientific">Actinomadura rugatobispora</name>
    <dbReference type="NCBI Taxonomy" id="1994"/>
    <lineage>
        <taxon>Bacteria</taxon>
        <taxon>Bacillati</taxon>
        <taxon>Actinomycetota</taxon>
        <taxon>Actinomycetes</taxon>
        <taxon>Streptosporangiales</taxon>
        <taxon>Thermomonosporaceae</taxon>
        <taxon>Actinomadura</taxon>
    </lineage>
</organism>
<dbReference type="PRINTS" id="PR00038">
    <property type="entry name" value="HTHLUXR"/>
</dbReference>
<evidence type="ECO:0000313" key="5">
    <source>
        <dbReference type="Proteomes" id="UP001596074"/>
    </source>
</evidence>
<dbReference type="SMART" id="SM00421">
    <property type="entry name" value="HTH_LUXR"/>
    <property type="match status" value="1"/>
</dbReference>
<keyword evidence="1" id="KW-0547">Nucleotide-binding</keyword>
<dbReference type="InterPro" id="IPR027417">
    <property type="entry name" value="P-loop_NTPase"/>
</dbReference>
<dbReference type="EMBL" id="JBHSON010000068">
    <property type="protein sequence ID" value="MFC5751382.1"/>
    <property type="molecule type" value="Genomic_DNA"/>
</dbReference>
<dbReference type="SUPFAM" id="SSF46894">
    <property type="entry name" value="C-terminal effector domain of the bipartite response regulators"/>
    <property type="match status" value="1"/>
</dbReference>
<feature type="domain" description="HTH luxR-type" evidence="3">
    <location>
        <begin position="846"/>
        <end position="911"/>
    </location>
</feature>
<dbReference type="Pfam" id="PF00196">
    <property type="entry name" value="GerE"/>
    <property type="match status" value="1"/>
</dbReference>
<dbReference type="InterPro" id="IPR000792">
    <property type="entry name" value="Tscrpt_reg_LuxR_C"/>
</dbReference>
<dbReference type="PANTHER" id="PTHR16305">
    <property type="entry name" value="TESTICULAR SOLUBLE ADENYLYL CYCLASE"/>
    <property type="match status" value="1"/>
</dbReference>
<sequence length="914" mass="94369">MLRGRDAQRAELARLAEAARAGRSGVLVVRGEAGIGKTALLDEAARQAARRDSGGSDVPRVLRATGVEAEAALPFAGLQMLLRPVLPRLDALPGAQADALRGALGLAATGGGDRFLVGLAVLTLLSELAAERPVLCLVDDAHWLDPASADALVFAARRLGAEGVALVFAARDGFDAPGLPELELDGLGREAAAGLLADRSPGLAAPLRDRILKEAAGNPLALIELPAGLSEEERSGRASAPAALPVTGRVLASFGVQIDRLPEPSRLVLLVAAAEGGGELGTVLRAAGQLGAGAADLALAERAGLVQVTAVSVAFRHPLVRAAAYQGAPLATRLAAHRALAAVLDGDRRALHRAAASPVPDESVAAELERTAQRARDRGALASSPALYEEAARLSPGGGDRARRMTRAAQAAITVGRTEQAGALAERALAMTGDPLLHVGPTMVRATVEHERGTPGGSARLLAGSAEPIAGDDPGLALTLLVIAAGNAWSSAEEAALRRVAGLAADLMPRVPGAAPVAAALVALERLAAGDHAAALAPLRDLVGRSRAEPHESLIVRLFVINLALLLGDDAAAAELASGDAARSRGLGLAGALPLTLQMLAQAQAAAGLHRDARAVAAEALGFARDTGQSHREGRIAAVTARLAAIEGDAEGCRELAGRALARGDGHDEAAAAAGCALALLDLAQGRYQEALDRLAEIVQGPARHTAAVRFATGDLVEAAVRAGAPGRADGPFRRFAAWSEAAGPPWARGVTLRCRALLAPPREAGGLFEQAAAAHREDGGRPFERARTELLHGEWLRRARRRTDARTPLRFALAAFERLGAAPWTERARAELRASGETAPESTAAEERLAALTPQELQIVRLAAGGASNRDIAARLFLSRRTVEYHLYKAYPKLGITSRAELSRFTAPVPPLP</sequence>
<comment type="caution">
    <text evidence="4">The sequence shown here is derived from an EMBL/GenBank/DDBJ whole genome shotgun (WGS) entry which is preliminary data.</text>
</comment>
<evidence type="ECO:0000259" key="3">
    <source>
        <dbReference type="PROSITE" id="PS50043"/>
    </source>
</evidence>
<dbReference type="CDD" id="cd06170">
    <property type="entry name" value="LuxR_C_like"/>
    <property type="match status" value="1"/>
</dbReference>
<gene>
    <name evidence="4" type="ORF">ACFPZN_37685</name>
</gene>